<organism evidence="13 14">
    <name type="scientific">Lymnaea stagnalis</name>
    <name type="common">Great pond snail</name>
    <name type="synonym">Helix stagnalis</name>
    <dbReference type="NCBI Taxonomy" id="6523"/>
    <lineage>
        <taxon>Eukaryota</taxon>
        <taxon>Metazoa</taxon>
        <taxon>Spiralia</taxon>
        <taxon>Lophotrochozoa</taxon>
        <taxon>Mollusca</taxon>
        <taxon>Gastropoda</taxon>
        <taxon>Heterobranchia</taxon>
        <taxon>Euthyneura</taxon>
        <taxon>Panpulmonata</taxon>
        <taxon>Hygrophila</taxon>
        <taxon>Lymnaeoidea</taxon>
        <taxon>Lymnaeidae</taxon>
        <taxon>Lymnaea</taxon>
    </lineage>
</organism>
<dbReference type="SUPFAM" id="SSF57667">
    <property type="entry name" value="beta-beta-alpha zinc fingers"/>
    <property type="match status" value="2"/>
</dbReference>
<dbReference type="InterPro" id="IPR013087">
    <property type="entry name" value="Znf_C2H2_type"/>
</dbReference>
<feature type="region of interest" description="Disordered" evidence="11">
    <location>
        <begin position="187"/>
        <end position="232"/>
    </location>
</feature>
<feature type="compositionally biased region" description="Low complexity" evidence="11">
    <location>
        <begin position="414"/>
        <end position="425"/>
    </location>
</feature>
<dbReference type="PROSITE" id="PS50157">
    <property type="entry name" value="ZINC_FINGER_C2H2_2"/>
    <property type="match status" value="4"/>
</dbReference>
<dbReference type="SMART" id="SM00355">
    <property type="entry name" value="ZnF_C2H2"/>
    <property type="match status" value="4"/>
</dbReference>
<dbReference type="InterPro" id="IPR036236">
    <property type="entry name" value="Znf_C2H2_sf"/>
</dbReference>
<feature type="region of interest" description="Disordered" evidence="11">
    <location>
        <begin position="281"/>
        <end position="340"/>
    </location>
</feature>
<gene>
    <name evidence="13" type="ORF">GSLYS_00013471001</name>
</gene>
<keyword evidence="8" id="KW-0804">Transcription</keyword>
<keyword evidence="7" id="KW-0238">DNA-binding</keyword>
<feature type="compositionally biased region" description="Basic residues" evidence="11">
    <location>
        <begin position="1014"/>
        <end position="1027"/>
    </location>
</feature>
<accession>A0AAV2I5S7</accession>
<keyword evidence="14" id="KW-1185">Reference proteome</keyword>
<feature type="domain" description="C2H2-type" evidence="12">
    <location>
        <begin position="903"/>
        <end position="930"/>
    </location>
</feature>
<evidence type="ECO:0000256" key="9">
    <source>
        <dbReference type="ARBA" id="ARBA00023242"/>
    </source>
</evidence>
<keyword evidence="9" id="KW-0539">Nucleus</keyword>
<dbReference type="FunFam" id="3.30.160.60:FF:001498">
    <property type="entry name" value="Zinc finger protein 404"/>
    <property type="match status" value="1"/>
</dbReference>
<feature type="compositionally biased region" description="Low complexity" evidence="11">
    <location>
        <begin position="497"/>
        <end position="510"/>
    </location>
</feature>
<dbReference type="PANTHER" id="PTHR24403:SF107">
    <property type="entry name" value="ZINC FINGER PROTEIN 521"/>
    <property type="match status" value="1"/>
</dbReference>
<feature type="compositionally biased region" description="Low complexity" evidence="11">
    <location>
        <begin position="1191"/>
        <end position="1203"/>
    </location>
</feature>
<dbReference type="PANTHER" id="PTHR24403">
    <property type="entry name" value="ZINC FINGER PROTEIN"/>
    <property type="match status" value="1"/>
</dbReference>
<evidence type="ECO:0000256" key="8">
    <source>
        <dbReference type="ARBA" id="ARBA00023163"/>
    </source>
</evidence>
<proteinExistence type="predicted"/>
<evidence type="ECO:0000256" key="6">
    <source>
        <dbReference type="ARBA" id="ARBA00023015"/>
    </source>
</evidence>
<dbReference type="GO" id="GO:0003677">
    <property type="term" value="F:DNA binding"/>
    <property type="evidence" value="ECO:0007669"/>
    <property type="project" value="UniProtKB-KW"/>
</dbReference>
<feature type="compositionally biased region" description="Basic and acidic residues" evidence="11">
    <location>
        <begin position="694"/>
        <end position="708"/>
    </location>
</feature>
<feature type="domain" description="C2H2-type" evidence="12">
    <location>
        <begin position="968"/>
        <end position="995"/>
    </location>
</feature>
<dbReference type="Gene3D" id="3.30.160.60">
    <property type="entry name" value="Classic Zinc Finger"/>
    <property type="match status" value="3"/>
</dbReference>
<keyword evidence="6" id="KW-0805">Transcription regulation</keyword>
<evidence type="ECO:0000313" key="13">
    <source>
        <dbReference type="EMBL" id="CAL1539738.1"/>
    </source>
</evidence>
<evidence type="ECO:0000259" key="12">
    <source>
        <dbReference type="PROSITE" id="PS50157"/>
    </source>
</evidence>
<feature type="region of interest" description="Disordered" evidence="11">
    <location>
        <begin position="88"/>
        <end position="133"/>
    </location>
</feature>
<evidence type="ECO:0000256" key="2">
    <source>
        <dbReference type="ARBA" id="ARBA00022723"/>
    </source>
</evidence>
<feature type="compositionally biased region" description="Polar residues" evidence="11">
    <location>
        <begin position="557"/>
        <end position="580"/>
    </location>
</feature>
<evidence type="ECO:0000256" key="1">
    <source>
        <dbReference type="ARBA" id="ARBA00004123"/>
    </source>
</evidence>
<feature type="compositionally biased region" description="Polar residues" evidence="11">
    <location>
        <begin position="113"/>
        <end position="125"/>
    </location>
</feature>
<feature type="region of interest" description="Disordered" evidence="11">
    <location>
        <begin position="1085"/>
        <end position="1148"/>
    </location>
</feature>
<protein>
    <recommendedName>
        <fullName evidence="12">C2H2-type domain-containing protein</fullName>
    </recommendedName>
</protein>
<dbReference type="EMBL" id="CAXITT010000353">
    <property type="protein sequence ID" value="CAL1539738.1"/>
    <property type="molecule type" value="Genomic_DNA"/>
</dbReference>
<keyword evidence="3" id="KW-0677">Repeat</keyword>
<dbReference type="Pfam" id="PF00096">
    <property type="entry name" value="zf-C2H2"/>
    <property type="match status" value="4"/>
</dbReference>
<dbReference type="GO" id="GO:0045944">
    <property type="term" value="P:positive regulation of transcription by RNA polymerase II"/>
    <property type="evidence" value="ECO:0007669"/>
    <property type="project" value="TreeGrafter"/>
</dbReference>
<reference evidence="13 14" key="1">
    <citation type="submission" date="2024-04" db="EMBL/GenBank/DDBJ databases">
        <authorList>
            <consortium name="Genoscope - CEA"/>
            <person name="William W."/>
        </authorList>
    </citation>
    <scope>NUCLEOTIDE SEQUENCE [LARGE SCALE GENOMIC DNA]</scope>
</reference>
<feature type="compositionally biased region" description="Polar residues" evidence="11">
    <location>
        <begin position="435"/>
        <end position="446"/>
    </location>
</feature>
<name>A0AAV2I5S7_LYMST</name>
<feature type="compositionally biased region" description="Polar residues" evidence="11">
    <location>
        <begin position="1085"/>
        <end position="1105"/>
    </location>
</feature>
<evidence type="ECO:0000256" key="11">
    <source>
        <dbReference type="SAM" id="MobiDB-lite"/>
    </source>
</evidence>
<dbReference type="PROSITE" id="PS00028">
    <property type="entry name" value="ZINC_FINGER_C2H2_1"/>
    <property type="match status" value="3"/>
</dbReference>
<feature type="domain" description="C2H2-type" evidence="12">
    <location>
        <begin position="996"/>
        <end position="1023"/>
    </location>
</feature>
<feature type="region of interest" description="Disordered" evidence="11">
    <location>
        <begin position="1161"/>
        <end position="1210"/>
    </location>
</feature>
<evidence type="ECO:0000313" key="14">
    <source>
        <dbReference type="Proteomes" id="UP001497497"/>
    </source>
</evidence>
<evidence type="ECO:0000256" key="7">
    <source>
        <dbReference type="ARBA" id="ARBA00023125"/>
    </source>
</evidence>
<dbReference type="GO" id="GO:0008270">
    <property type="term" value="F:zinc ion binding"/>
    <property type="evidence" value="ECO:0007669"/>
    <property type="project" value="UniProtKB-KW"/>
</dbReference>
<feature type="compositionally biased region" description="Low complexity" evidence="11">
    <location>
        <begin position="187"/>
        <end position="212"/>
    </location>
</feature>
<dbReference type="Proteomes" id="UP001497497">
    <property type="component" value="Unassembled WGS sequence"/>
</dbReference>
<evidence type="ECO:0000256" key="3">
    <source>
        <dbReference type="ARBA" id="ARBA00022737"/>
    </source>
</evidence>
<feature type="compositionally biased region" description="Basic and acidic residues" evidence="11">
    <location>
        <begin position="282"/>
        <end position="296"/>
    </location>
</feature>
<feature type="region of interest" description="Disordered" evidence="11">
    <location>
        <begin position="1014"/>
        <end position="1062"/>
    </location>
</feature>
<feature type="compositionally biased region" description="Polar residues" evidence="11">
    <location>
        <begin position="89"/>
        <end position="99"/>
    </location>
</feature>
<keyword evidence="4 10" id="KW-0863">Zinc-finger</keyword>
<feature type="compositionally biased region" description="Polar residues" evidence="11">
    <location>
        <begin position="751"/>
        <end position="763"/>
    </location>
</feature>
<evidence type="ECO:0000256" key="10">
    <source>
        <dbReference type="PROSITE-ProRule" id="PRU00042"/>
    </source>
</evidence>
<feature type="region of interest" description="Disordered" evidence="11">
    <location>
        <begin position="404"/>
        <end position="633"/>
    </location>
</feature>
<feature type="region of interest" description="Disordered" evidence="11">
    <location>
        <begin position="676"/>
        <end position="769"/>
    </location>
</feature>
<keyword evidence="2" id="KW-0479">Metal-binding</keyword>
<feature type="compositionally biased region" description="Basic and acidic residues" evidence="11">
    <location>
        <begin position="608"/>
        <end position="627"/>
    </location>
</feature>
<dbReference type="AlphaFoldDB" id="A0AAV2I5S7"/>
<keyword evidence="5" id="KW-0862">Zinc</keyword>
<comment type="subcellular location">
    <subcellularLocation>
        <location evidence="1">Nucleus</location>
    </subcellularLocation>
</comment>
<sequence length="1210" mass="132414">MKDSAHLDVKAEPIIQNIAENLIYCVSSENPWCYNLQVGQVKKERDKSCTGNVNVTGYFHGDVASGDFSVWTVDKLVSLVKEEPANSFWDGSSMTHSARGQQSGGTSGHHQPPDQQSSIYMSATGQPPDHDSTLSAYEHYLQSTQPTSYPMHEANIIAGKRPPLTASSEQPVLRPPGTQSIWLFSHHQQGQQGCHSPPQQQSSTSQHMQESHGLPQSSMKIQPHHFSGGEDILSGAQCMGVQGTQDTAVFINYSSHTEQFSQPSQHCLIQPSAWDSSIASERNMERSQRQDHDKQPKFLQSAPGQLRPNVQGQLRPSAPGQLRPSAPGQLRSSRTFGGEINMSVPYPVTQEQTMSHGLMAGIVHLPEIQMSGLLSQSDMTAPWLSHTPDNLSPTVQIVQKLSQTTVSDSPNLDSPVLLSSGGSSPRQPKPMGLQVPTQERSPSLSPTGGHKQKQLFVFPDVSQTPGKASGVPTLESAGLNVSVPGMKSESQRWRHVSSGSSGDSSNAGDAGLRGVQGAAASGSGTPRQRYLSGDTDIDDTLVDSETGSSVLEDSGSSREQSPFSSTVDTGLLHSPSSRRTSPLRHVTSPSGRKCLHRQQVITAEDEGEGHYGLDGEKGHGADDEKLQPPKFKRRLHERYVSSLKEEPVMYAEGGGDNIGSFDTSSDVKPILKLESVSDELEGEESSMPKSPRRSLADESCRGDSHELSADEGDVFMEPARTSQKTKPRNQQQPLDLSRGLLGTAPFHGMYRTSSLPESDTPVSSPGPKSHYSPLFRSTHRINYSPHGLMSPQSQSPLCSVPEGGRIFNFNMSGTYEAAGANSDTDIISPSPMSPRFFTFPNINPSHSSTPLLNPMSEVNRLAVSPRALYPTSPLQFSLRSKSVAHVKWENFSKRSFSDSDVAYQCPVCGQVFPSNDNLAKHMAKHLPTETIRSADNNKIHYCKVCDRSFSRSDMLTRHMRLHTGLKPYECMDCGQVFSRSDHLNTHKRTHTGEKPYRCPQCPYAACRRDMITRHMRTHSKRTPKRGRYLSVPDDGPDIRKSSVSSTETSESQEHVGRTCSSLSSIDSLDLELGQGQSRRRLMQTSVESLPSTDDPSNQPRTSTSSKDSEDLEDYTNTFSPAHWLTGRKGGETLTPFQDRRGDTHQLSEDDAFVHCDVVLEEETKESSPRPRGYQYPQSKPPHLGQSAHYLTSGGSSTTTTSSTVLHRDSS</sequence>
<dbReference type="InterPro" id="IPR050688">
    <property type="entry name" value="Zinc_finger/UBP_domain"/>
</dbReference>
<dbReference type="FunFam" id="3.30.160.60:FF:000045">
    <property type="entry name" value="ZFP69 zinc finger protein B"/>
    <property type="match status" value="1"/>
</dbReference>
<dbReference type="FunFam" id="3.30.160.60:FF:000395">
    <property type="entry name" value="zinc finger protein 513"/>
    <property type="match status" value="1"/>
</dbReference>
<feature type="domain" description="C2H2-type" evidence="12">
    <location>
        <begin position="940"/>
        <end position="967"/>
    </location>
</feature>
<evidence type="ECO:0000256" key="5">
    <source>
        <dbReference type="ARBA" id="ARBA00022833"/>
    </source>
</evidence>
<feature type="compositionally biased region" description="Polar residues" evidence="11">
    <location>
        <begin position="720"/>
        <end position="734"/>
    </location>
</feature>
<dbReference type="GO" id="GO:0005634">
    <property type="term" value="C:nucleus"/>
    <property type="evidence" value="ECO:0007669"/>
    <property type="project" value="UniProtKB-SubCell"/>
</dbReference>
<feature type="compositionally biased region" description="Basic and acidic residues" evidence="11">
    <location>
        <begin position="1137"/>
        <end position="1148"/>
    </location>
</feature>
<comment type="caution">
    <text evidence="13">The sequence shown here is derived from an EMBL/GenBank/DDBJ whole genome shotgun (WGS) entry which is preliminary data.</text>
</comment>
<evidence type="ECO:0000256" key="4">
    <source>
        <dbReference type="ARBA" id="ARBA00022771"/>
    </source>
</evidence>